<sequence>MTFDVLINNTIKDLNTELKKDKNMNFIKYELLNPLIEHIIKELYPYFLKIIIVIVILFILIIFIIVLNLRIIYH</sequence>
<name>A0A6C0C557_9ZZZZ</name>
<protein>
    <submittedName>
        <fullName evidence="2">Uncharacterized protein</fullName>
    </submittedName>
</protein>
<keyword evidence="1" id="KW-0812">Transmembrane</keyword>
<organism evidence="2">
    <name type="scientific">viral metagenome</name>
    <dbReference type="NCBI Taxonomy" id="1070528"/>
    <lineage>
        <taxon>unclassified sequences</taxon>
        <taxon>metagenomes</taxon>
        <taxon>organismal metagenomes</taxon>
    </lineage>
</organism>
<evidence type="ECO:0000256" key="1">
    <source>
        <dbReference type="SAM" id="Phobius"/>
    </source>
</evidence>
<evidence type="ECO:0000313" key="2">
    <source>
        <dbReference type="EMBL" id="QHS99462.1"/>
    </source>
</evidence>
<proteinExistence type="predicted"/>
<keyword evidence="1" id="KW-0472">Membrane</keyword>
<dbReference type="AlphaFoldDB" id="A0A6C0C557"/>
<feature type="transmembrane region" description="Helical" evidence="1">
    <location>
        <begin position="46"/>
        <end position="69"/>
    </location>
</feature>
<dbReference type="EMBL" id="MN739344">
    <property type="protein sequence ID" value="QHS99462.1"/>
    <property type="molecule type" value="Genomic_DNA"/>
</dbReference>
<reference evidence="2" key="1">
    <citation type="journal article" date="2020" name="Nature">
        <title>Giant virus diversity and host interactions through global metagenomics.</title>
        <authorList>
            <person name="Schulz F."/>
            <person name="Roux S."/>
            <person name="Paez-Espino D."/>
            <person name="Jungbluth S."/>
            <person name="Walsh D.A."/>
            <person name="Denef V.J."/>
            <person name="McMahon K.D."/>
            <person name="Konstantinidis K.T."/>
            <person name="Eloe-Fadrosh E.A."/>
            <person name="Kyrpides N.C."/>
            <person name="Woyke T."/>
        </authorList>
    </citation>
    <scope>NUCLEOTIDE SEQUENCE</scope>
    <source>
        <strain evidence="2">GVMAG-M-3300020187-37</strain>
    </source>
</reference>
<keyword evidence="1" id="KW-1133">Transmembrane helix</keyword>
<accession>A0A6C0C557</accession>